<sequence length="515" mass="56807">MVEQRLLEVRSSHEAVVQYSAFMAVVVIANEIAGPYQEIWVYCVYLLEWQDLGKHGGRKFFPANGGIAGRPMTMDEMVHELDPDSKNPQRPRFSGTTASGPKSIVDIPRMDAKKVADELQALKYRGGMENENAIKDKNGNAIKTTKFVDGANVAPIMSKTTESVEAVVVCRDEDLAAGRLAALQALIKKKKLGATLTIDDKTLADPKNSGLSQQTVDLVREWVDTEFGKDADAEAGQGTRRICDLEKTSPNFAAKEVRGVQEENLDQPSLDWAAAVSHSSLVASGVREVEVVLSGQTEALTTSLEEFALVRVLALERAEDACRRFIDGYHDMDPNDFTGEEIEEVRRGLEEYEEARDNFGVQVVDYFFGSVLSGQRLETLTFAHIAEEPAAANLPDPEAFFPVTGALAAMKSWLPRMRVLSLVGISATQEQLERLCKALPEDQMERIMLCNVKLGPNGGPAVAEGGRTPPPPPSWARILDILREKCKVRYHRRRCRITLAQLRGGEYGGLMQSED</sequence>
<dbReference type="Proteomes" id="UP001287356">
    <property type="component" value="Unassembled WGS sequence"/>
</dbReference>
<reference evidence="2" key="1">
    <citation type="journal article" date="2023" name="Mol. Phylogenet. Evol.">
        <title>Genome-scale phylogeny and comparative genomics of the fungal order Sordariales.</title>
        <authorList>
            <person name="Hensen N."/>
            <person name="Bonometti L."/>
            <person name="Westerberg I."/>
            <person name="Brannstrom I.O."/>
            <person name="Guillou S."/>
            <person name="Cros-Aarteil S."/>
            <person name="Calhoun S."/>
            <person name="Haridas S."/>
            <person name="Kuo A."/>
            <person name="Mondo S."/>
            <person name="Pangilinan J."/>
            <person name="Riley R."/>
            <person name="LaButti K."/>
            <person name="Andreopoulos B."/>
            <person name="Lipzen A."/>
            <person name="Chen C."/>
            <person name="Yan M."/>
            <person name="Daum C."/>
            <person name="Ng V."/>
            <person name="Clum A."/>
            <person name="Steindorff A."/>
            <person name="Ohm R.A."/>
            <person name="Martin F."/>
            <person name="Silar P."/>
            <person name="Natvig D.O."/>
            <person name="Lalanne C."/>
            <person name="Gautier V."/>
            <person name="Ament-Velasquez S.L."/>
            <person name="Kruys A."/>
            <person name="Hutchinson M.I."/>
            <person name="Powell A.J."/>
            <person name="Barry K."/>
            <person name="Miller A.N."/>
            <person name="Grigoriev I.V."/>
            <person name="Debuchy R."/>
            <person name="Gladieux P."/>
            <person name="Hiltunen Thoren M."/>
            <person name="Johannesson H."/>
        </authorList>
    </citation>
    <scope>NUCLEOTIDE SEQUENCE</scope>
    <source>
        <strain evidence="2">CBS 958.72</strain>
    </source>
</reference>
<keyword evidence="3" id="KW-1185">Reference proteome</keyword>
<comment type="caution">
    <text evidence="2">The sequence shown here is derived from an EMBL/GenBank/DDBJ whole genome shotgun (WGS) entry which is preliminary data.</text>
</comment>
<proteinExistence type="predicted"/>
<reference evidence="2" key="2">
    <citation type="submission" date="2023-06" db="EMBL/GenBank/DDBJ databases">
        <authorList>
            <consortium name="Lawrence Berkeley National Laboratory"/>
            <person name="Haridas S."/>
            <person name="Hensen N."/>
            <person name="Bonometti L."/>
            <person name="Westerberg I."/>
            <person name="Brannstrom I.O."/>
            <person name="Guillou S."/>
            <person name="Cros-Aarteil S."/>
            <person name="Calhoun S."/>
            <person name="Kuo A."/>
            <person name="Mondo S."/>
            <person name="Pangilinan J."/>
            <person name="Riley R."/>
            <person name="Labutti K."/>
            <person name="Andreopoulos B."/>
            <person name="Lipzen A."/>
            <person name="Chen C."/>
            <person name="Yanf M."/>
            <person name="Daum C."/>
            <person name="Ng V."/>
            <person name="Clum A."/>
            <person name="Steindorff A."/>
            <person name="Ohm R."/>
            <person name="Martin F."/>
            <person name="Silar P."/>
            <person name="Natvig D."/>
            <person name="Lalanne C."/>
            <person name="Gautier V."/>
            <person name="Ament-Velasquez S.L."/>
            <person name="Kruys A."/>
            <person name="Hutchinson M.I."/>
            <person name="Powell A.J."/>
            <person name="Barry K."/>
            <person name="Miller A.N."/>
            <person name="Grigoriev I.V."/>
            <person name="Debuchy R."/>
            <person name="Gladieux P."/>
            <person name="Thoren M.H."/>
            <person name="Johannesson H."/>
        </authorList>
    </citation>
    <scope>NUCLEOTIDE SEQUENCE</scope>
    <source>
        <strain evidence="2">CBS 958.72</strain>
    </source>
</reference>
<evidence type="ECO:0000313" key="3">
    <source>
        <dbReference type="Proteomes" id="UP001287356"/>
    </source>
</evidence>
<dbReference type="EMBL" id="JAULSN010000010">
    <property type="protein sequence ID" value="KAK3361761.1"/>
    <property type="molecule type" value="Genomic_DNA"/>
</dbReference>
<protein>
    <submittedName>
        <fullName evidence="2">Uncharacterized protein</fullName>
    </submittedName>
</protein>
<name>A0AAE0MYH9_9PEZI</name>
<evidence type="ECO:0000313" key="2">
    <source>
        <dbReference type="EMBL" id="KAK3361761.1"/>
    </source>
</evidence>
<accession>A0AAE0MYH9</accession>
<dbReference type="AlphaFoldDB" id="A0AAE0MYH9"/>
<feature type="region of interest" description="Disordered" evidence="1">
    <location>
        <begin position="80"/>
        <end position="100"/>
    </location>
</feature>
<evidence type="ECO:0000256" key="1">
    <source>
        <dbReference type="SAM" id="MobiDB-lite"/>
    </source>
</evidence>
<gene>
    <name evidence="2" type="ORF">B0T24DRAFT_690161</name>
</gene>
<organism evidence="2 3">
    <name type="scientific">Lasiosphaeria ovina</name>
    <dbReference type="NCBI Taxonomy" id="92902"/>
    <lineage>
        <taxon>Eukaryota</taxon>
        <taxon>Fungi</taxon>
        <taxon>Dikarya</taxon>
        <taxon>Ascomycota</taxon>
        <taxon>Pezizomycotina</taxon>
        <taxon>Sordariomycetes</taxon>
        <taxon>Sordariomycetidae</taxon>
        <taxon>Sordariales</taxon>
        <taxon>Lasiosphaeriaceae</taxon>
        <taxon>Lasiosphaeria</taxon>
    </lineage>
</organism>